<keyword evidence="9" id="KW-1185">Reference proteome</keyword>
<dbReference type="Proteomes" id="UP000070427">
    <property type="component" value="Unassembled WGS sequence"/>
</dbReference>
<dbReference type="Pfam" id="PF02609">
    <property type="entry name" value="Exonuc_VII_S"/>
    <property type="match status" value="1"/>
</dbReference>
<dbReference type="Gene3D" id="1.10.287.1040">
    <property type="entry name" value="Exonuclease VII, small subunit"/>
    <property type="match status" value="1"/>
</dbReference>
<evidence type="ECO:0000313" key="8">
    <source>
        <dbReference type="EMBL" id="KXG78158.1"/>
    </source>
</evidence>
<comment type="catalytic activity">
    <reaction evidence="6">
        <text>Exonucleolytic cleavage in either 5'- to 3'- or 3'- to 5'-direction to yield nucleoside 5'-phosphates.</text>
        <dbReference type="EC" id="3.1.11.6"/>
    </reaction>
</comment>
<dbReference type="GO" id="GO:0006308">
    <property type="term" value="P:DNA catabolic process"/>
    <property type="evidence" value="ECO:0007669"/>
    <property type="project" value="UniProtKB-UniRule"/>
</dbReference>
<dbReference type="PIRSF" id="PIRSF006488">
    <property type="entry name" value="Exonuc_VII_S"/>
    <property type="match status" value="1"/>
</dbReference>
<evidence type="ECO:0000256" key="1">
    <source>
        <dbReference type="ARBA" id="ARBA00009998"/>
    </source>
</evidence>
<dbReference type="GO" id="GO:0005829">
    <property type="term" value="C:cytosol"/>
    <property type="evidence" value="ECO:0007669"/>
    <property type="project" value="TreeGrafter"/>
</dbReference>
<feature type="coiled-coil region" evidence="7">
    <location>
        <begin position="3"/>
        <end position="30"/>
    </location>
</feature>
<accession>A0A140LC83</accession>
<dbReference type="EC" id="3.1.11.6" evidence="6"/>
<evidence type="ECO:0000256" key="4">
    <source>
        <dbReference type="ARBA" id="ARBA00022801"/>
    </source>
</evidence>
<dbReference type="STRING" id="520764.AN618_05500"/>
<dbReference type="GO" id="GO:0008855">
    <property type="term" value="F:exodeoxyribonuclease VII activity"/>
    <property type="evidence" value="ECO:0007669"/>
    <property type="project" value="UniProtKB-UniRule"/>
</dbReference>
<evidence type="ECO:0000256" key="5">
    <source>
        <dbReference type="ARBA" id="ARBA00022839"/>
    </source>
</evidence>
<keyword evidence="4 6" id="KW-0378">Hydrolase</keyword>
<gene>
    <name evidence="6 8" type="primary">xseB</name>
    <name evidence="8" type="ORF">AN618_05500</name>
</gene>
<dbReference type="GO" id="GO:0009318">
    <property type="term" value="C:exodeoxyribonuclease VII complex"/>
    <property type="evidence" value="ECO:0007669"/>
    <property type="project" value="UniProtKB-UniRule"/>
</dbReference>
<sequence length="76" mass="8664">MPEYKYEEAIARLEEIIEKLEQGNLSLEESLSLFEEGIKLTKICTKILDEAEGRVQVLIKDLNGQIDFKDFDGGCI</sequence>
<keyword evidence="2 6" id="KW-0963">Cytoplasm</keyword>
<comment type="subcellular location">
    <subcellularLocation>
        <location evidence="6">Cytoplasm</location>
    </subcellularLocation>
</comment>
<dbReference type="InParanoid" id="A0A140LC83"/>
<dbReference type="AlphaFoldDB" id="A0A140LC83"/>
<keyword evidence="5 6" id="KW-0269">Exonuclease</keyword>
<evidence type="ECO:0000256" key="2">
    <source>
        <dbReference type="ARBA" id="ARBA00022490"/>
    </source>
</evidence>
<dbReference type="PANTHER" id="PTHR34137">
    <property type="entry name" value="EXODEOXYRIBONUCLEASE 7 SMALL SUBUNIT"/>
    <property type="match status" value="1"/>
</dbReference>
<dbReference type="NCBIfam" id="TIGR01280">
    <property type="entry name" value="xseB"/>
    <property type="match status" value="1"/>
</dbReference>
<comment type="similarity">
    <text evidence="1 6">Belongs to the XseB family.</text>
</comment>
<dbReference type="RefSeq" id="WP_066351771.1">
    <property type="nucleotide sequence ID" value="NZ_LOED01000004.1"/>
</dbReference>
<dbReference type="InterPro" id="IPR037004">
    <property type="entry name" value="Exonuc_VII_ssu_sf"/>
</dbReference>
<comment type="caution">
    <text evidence="8">The sequence shown here is derived from an EMBL/GenBank/DDBJ whole genome shotgun (WGS) entry which is preliminary data.</text>
</comment>
<keyword evidence="3 6" id="KW-0540">Nuclease</keyword>
<keyword evidence="7" id="KW-0175">Coiled coil</keyword>
<dbReference type="NCBIfam" id="NF002140">
    <property type="entry name" value="PRK00977.1-4"/>
    <property type="match status" value="1"/>
</dbReference>
<dbReference type="PANTHER" id="PTHR34137:SF1">
    <property type="entry name" value="EXODEOXYRIBONUCLEASE 7 SMALL SUBUNIT"/>
    <property type="match status" value="1"/>
</dbReference>
<dbReference type="SUPFAM" id="SSF116842">
    <property type="entry name" value="XseB-like"/>
    <property type="match status" value="1"/>
</dbReference>
<reference evidence="8 9" key="1">
    <citation type="submission" date="2015-12" db="EMBL/GenBank/DDBJ databases">
        <title>Draft genome sequnece of Fervidicola ferrireducens strain Y170.</title>
        <authorList>
            <person name="Patel B.K."/>
        </authorList>
    </citation>
    <scope>NUCLEOTIDE SEQUENCE [LARGE SCALE GENOMIC DNA]</scope>
    <source>
        <strain evidence="8 9">Y170</strain>
    </source>
</reference>
<comment type="function">
    <text evidence="6">Bidirectionally degrades single-stranded DNA into large acid-insoluble oligonucleotides, which are then degraded further into small acid-soluble oligonucleotides.</text>
</comment>
<organism evidence="8 9">
    <name type="scientific">Fervidicola ferrireducens</name>
    <dbReference type="NCBI Taxonomy" id="520764"/>
    <lineage>
        <taxon>Bacteria</taxon>
        <taxon>Bacillati</taxon>
        <taxon>Bacillota</taxon>
        <taxon>Clostridia</taxon>
        <taxon>Thermosediminibacterales</taxon>
        <taxon>Thermosediminibacteraceae</taxon>
        <taxon>Fervidicola</taxon>
    </lineage>
</organism>
<dbReference type="InterPro" id="IPR003761">
    <property type="entry name" value="Exonuc_VII_S"/>
</dbReference>
<evidence type="ECO:0000313" key="9">
    <source>
        <dbReference type="Proteomes" id="UP000070427"/>
    </source>
</evidence>
<comment type="subunit">
    <text evidence="6">Heterooligomer composed of large and small subunits.</text>
</comment>
<protein>
    <recommendedName>
        <fullName evidence="6">Exodeoxyribonuclease 7 small subunit</fullName>
        <ecNumber evidence="6">3.1.11.6</ecNumber>
    </recommendedName>
    <alternativeName>
        <fullName evidence="6">Exodeoxyribonuclease VII small subunit</fullName>
        <shortName evidence="6">Exonuclease VII small subunit</shortName>
    </alternativeName>
</protein>
<dbReference type="FunCoup" id="A0A140LC83">
    <property type="interactions" value="227"/>
</dbReference>
<name>A0A140LC83_9FIRM</name>
<evidence type="ECO:0000256" key="3">
    <source>
        <dbReference type="ARBA" id="ARBA00022722"/>
    </source>
</evidence>
<evidence type="ECO:0000256" key="7">
    <source>
        <dbReference type="SAM" id="Coils"/>
    </source>
</evidence>
<evidence type="ECO:0000256" key="6">
    <source>
        <dbReference type="HAMAP-Rule" id="MF_00337"/>
    </source>
</evidence>
<dbReference type="HAMAP" id="MF_00337">
    <property type="entry name" value="Exonuc_7_S"/>
    <property type="match status" value="1"/>
</dbReference>
<proteinExistence type="inferred from homology"/>
<dbReference type="EMBL" id="LOED01000004">
    <property type="protein sequence ID" value="KXG78158.1"/>
    <property type="molecule type" value="Genomic_DNA"/>
</dbReference>